<dbReference type="Gene3D" id="1.20.5.270">
    <property type="entry name" value="Ubiquinol cytochrome reductase, transmembrane domain"/>
    <property type="match status" value="1"/>
</dbReference>
<keyword evidence="15" id="KW-1185">Reference proteome</keyword>
<comment type="similarity">
    <text evidence="2">Belongs to the Rieske iron-sulfur protein family.</text>
</comment>
<dbReference type="GO" id="GO:0046872">
    <property type="term" value="F:metal ion binding"/>
    <property type="evidence" value="ECO:0007669"/>
    <property type="project" value="UniProtKB-KW"/>
</dbReference>
<evidence type="ECO:0000256" key="6">
    <source>
        <dbReference type="ARBA" id="ARBA00022989"/>
    </source>
</evidence>
<dbReference type="GO" id="GO:0008121">
    <property type="term" value="F:quinol-cytochrome-c reductase activity"/>
    <property type="evidence" value="ECO:0007669"/>
    <property type="project" value="UniProtKB-EC"/>
</dbReference>
<reference evidence="14" key="2">
    <citation type="submission" date="2015-06" db="UniProtKB">
        <authorList>
            <consortium name="EnsemblMetazoa"/>
        </authorList>
    </citation>
    <scope>IDENTIFICATION</scope>
</reference>
<dbReference type="OrthoDB" id="1637982at2759"/>
<keyword evidence="7" id="KW-0408">Iron</keyword>
<comment type="miscellaneous">
    <text evidence="11">The Rieske protein is a high potential 2Fe-2S protein.</text>
</comment>
<evidence type="ECO:0000256" key="4">
    <source>
        <dbReference type="ARBA" id="ARBA00022714"/>
    </source>
</evidence>
<dbReference type="SUPFAM" id="SSF81502">
    <property type="entry name" value="ISP transmembrane anchor"/>
    <property type="match status" value="1"/>
</dbReference>
<evidence type="ECO:0000256" key="10">
    <source>
        <dbReference type="ARBA" id="ARBA00023157"/>
    </source>
</evidence>
<dbReference type="Gene3D" id="2.102.10.10">
    <property type="entry name" value="Rieske [2Fe-2S] iron-sulphur domain"/>
    <property type="match status" value="1"/>
</dbReference>
<keyword evidence="5" id="KW-0479">Metal-binding</keyword>
<keyword evidence="12" id="KW-0496">Mitochondrion</keyword>
<dbReference type="KEGG" id="tut:107365294"/>
<dbReference type="PANTHER" id="PTHR10134">
    <property type="entry name" value="CYTOCHROME B-C1 COMPLEX SUBUNIT RIESKE, MITOCHONDRIAL"/>
    <property type="match status" value="1"/>
</dbReference>
<dbReference type="SMR" id="T1KLT0"/>
<name>T1KLT0_TETUR</name>
<evidence type="ECO:0000256" key="7">
    <source>
        <dbReference type="ARBA" id="ARBA00023004"/>
    </source>
</evidence>
<protein>
    <recommendedName>
        <fullName evidence="11">Cytochrome b-c1 complex subunit Rieske, mitochondrial</fullName>
        <ecNumber evidence="11">7.1.1.8</ecNumber>
    </recommendedName>
</protein>
<gene>
    <name evidence="14" type="primary">107365294</name>
</gene>
<reference evidence="15" key="1">
    <citation type="submission" date="2011-08" db="EMBL/GenBank/DDBJ databases">
        <authorList>
            <person name="Rombauts S."/>
        </authorList>
    </citation>
    <scope>NUCLEOTIDE SEQUENCE</scope>
    <source>
        <strain evidence="15">London</strain>
    </source>
</reference>
<dbReference type="OMA" id="KRTWLIA"/>
<evidence type="ECO:0000256" key="2">
    <source>
        <dbReference type="ARBA" id="ARBA00010651"/>
    </source>
</evidence>
<evidence type="ECO:0000256" key="1">
    <source>
        <dbReference type="ARBA" id="ARBA00004167"/>
    </source>
</evidence>
<dbReference type="InterPro" id="IPR017941">
    <property type="entry name" value="Rieske_2Fe-2S"/>
</dbReference>
<dbReference type="InterPro" id="IPR004192">
    <property type="entry name" value="Rieske_TM"/>
</dbReference>
<dbReference type="EnsemblMetazoa" id="tetur14g03530.1">
    <property type="protein sequence ID" value="tetur14g03530.1"/>
    <property type="gene ID" value="tetur14g03530"/>
</dbReference>
<evidence type="ECO:0000256" key="5">
    <source>
        <dbReference type="ARBA" id="ARBA00022723"/>
    </source>
</evidence>
<dbReference type="PROSITE" id="PS51296">
    <property type="entry name" value="RIESKE"/>
    <property type="match status" value="1"/>
</dbReference>
<dbReference type="AlphaFoldDB" id="T1KLT0"/>
<sequence>MLSISTRSGNLSSLIKATAQAVNAKPAGPAVVAGHEHYVPEDGKKWSVSSLSSQSILKKSSAVSLSVNGISQIRLAHTDIKVPDFTEVRKKATQDPTSRSKDTADARRATTYGLASGLALGGALMTKGVVRGLAETWLPSKDVLALAKIEVNLDEIPEGKNLVAKWRGKPVFIRHRTQDEIEKAKKTNLSELRDPQADEERTQDPKWLVVIGVCTHLGCVPISNAGDFGGYYCPCHGSHYDLSGRIRKGPAPANLEVPQYEINGNVLVVG</sequence>
<proteinExistence type="inferred from homology"/>
<keyword evidence="12" id="KW-0679">Respiratory chain</keyword>
<dbReference type="CDD" id="cd03470">
    <property type="entry name" value="Rieske_cytochrome_bc1"/>
    <property type="match status" value="1"/>
</dbReference>
<evidence type="ECO:0000256" key="11">
    <source>
        <dbReference type="RuleBase" id="RU004494"/>
    </source>
</evidence>
<dbReference type="FunFam" id="2.102.10.10:FF:000001">
    <property type="entry name" value="Cytochrome b-c1 complex subunit Rieske, mitochondrial"/>
    <property type="match status" value="1"/>
</dbReference>
<evidence type="ECO:0000259" key="13">
    <source>
        <dbReference type="PROSITE" id="PS51296"/>
    </source>
</evidence>
<comment type="cofactor">
    <cofactor evidence="11">
        <name>[2Fe-2S] cluster</name>
        <dbReference type="ChEBI" id="CHEBI:190135"/>
    </cofactor>
    <text evidence="11">Binds 1 [2Fe-2S] cluster per subunit.</text>
</comment>
<comment type="catalytic activity">
    <reaction evidence="11">
        <text>a quinol + 2 Fe(III)-[cytochrome c](out) = a quinone + 2 Fe(II)-[cytochrome c](out) + 2 H(+)(out)</text>
        <dbReference type="Rhea" id="RHEA:11484"/>
        <dbReference type="Rhea" id="RHEA-COMP:10350"/>
        <dbReference type="Rhea" id="RHEA-COMP:14399"/>
        <dbReference type="ChEBI" id="CHEBI:15378"/>
        <dbReference type="ChEBI" id="CHEBI:24646"/>
        <dbReference type="ChEBI" id="CHEBI:29033"/>
        <dbReference type="ChEBI" id="CHEBI:29034"/>
        <dbReference type="ChEBI" id="CHEBI:132124"/>
        <dbReference type="EC" id="7.1.1.8"/>
    </reaction>
</comment>
<dbReference type="GO" id="GO:0051537">
    <property type="term" value="F:2 iron, 2 sulfur cluster binding"/>
    <property type="evidence" value="ECO:0007669"/>
    <property type="project" value="UniProtKB-KW"/>
</dbReference>
<dbReference type="Pfam" id="PF02921">
    <property type="entry name" value="UCR_TM"/>
    <property type="match status" value="1"/>
</dbReference>
<organism evidence="14 15">
    <name type="scientific">Tetranychus urticae</name>
    <name type="common">Two-spotted spider mite</name>
    <dbReference type="NCBI Taxonomy" id="32264"/>
    <lineage>
        <taxon>Eukaryota</taxon>
        <taxon>Metazoa</taxon>
        <taxon>Ecdysozoa</taxon>
        <taxon>Arthropoda</taxon>
        <taxon>Chelicerata</taxon>
        <taxon>Arachnida</taxon>
        <taxon>Acari</taxon>
        <taxon>Acariformes</taxon>
        <taxon>Trombidiformes</taxon>
        <taxon>Prostigmata</taxon>
        <taxon>Eleutherengona</taxon>
        <taxon>Raphignathae</taxon>
        <taxon>Tetranychoidea</taxon>
        <taxon>Tetranychidae</taxon>
        <taxon>Tetranychus</taxon>
    </lineage>
</organism>
<evidence type="ECO:0000256" key="8">
    <source>
        <dbReference type="ARBA" id="ARBA00023014"/>
    </source>
</evidence>
<evidence type="ECO:0000313" key="15">
    <source>
        <dbReference type="Proteomes" id="UP000015104"/>
    </source>
</evidence>
<keyword evidence="11" id="KW-0813">Transport</keyword>
<evidence type="ECO:0000256" key="9">
    <source>
        <dbReference type="ARBA" id="ARBA00023136"/>
    </source>
</evidence>
<dbReference type="Pfam" id="PF09165">
    <property type="entry name" value="Ubiq-Cytc-red_N"/>
    <property type="match status" value="1"/>
</dbReference>
<feature type="domain" description="Rieske" evidence="13">
    <location>
        <begin position="201"/>
        <end position="269"/>
    </location>
</feature>
<evidence type="ECO:0000256" key="12">
    <source>
        <dbReference type="RuleBase" id="RU004495"/>
    </source>
</evidence>
<dbReference type="eggNOG" id="KOG1671">
    <property type="taxonomic scope" value="Eukaryota"/>
</dbReference>
<keyword evidence="9" id="KW-0472">Membrane</keyword>
<evidence type="ECO:0000256" key="3">
    <source>
        <dbReference type="ARBA" id="ARBA00022692"/>
    </source>
</evidence>
<dbReference type="InterPro" id="IPR036922">
    <property type="entry name" value="Rieske_2Fe-2S_sf"/>
</dbReference>
<dbReference type="Proteomes" id="UP000015104">
    <property type="component" value="Unassembled WGS sequence"/>
</dbReference>
<dbReference type="InterPro" id="IPR014349">
    <property type="entry name" value="Rieske_Fe-S_prot"/>
</dbReference>
<dbReference type="Pfam" id="PF00355">
    <property type="entry name" value="Rieske"/>
    <property type="match status" value="1"/>
</dbReference>
<keyword evidence="11" id="KW-0249">Electron transport</keyword>
<accession>T1KLT0</accession>
<dbReference type="InterPro" id="IPR037008">
    <property type="entry name" value="bc1_Rieske_TM_sf"/>
</dbReference>
<keyword evidence="8" id="KW-0411">Iron-sulfur</keyword>
<dbReference type="STRING" id="32264.T1KLT0"/>
<dbReference type="NCBIfam" id="TIGR01416">
    <property type="entry name" value="Rieske_proteo"/>
    <property type="match status" value="1"/>
</dbReference>
<keyword evidence="4" id="KW-0001">2Fe-2S</keyword>
<dbReference type="SUPFAM" id="SSF50022">
    <property type="entry name" value="ISP domain"/>
    <property type="match status" value="1"/>
</dbReference>
<keyword evidence="10" id="KW-1015">Disulfide bond</keyword>
<dbReference type="EMBL" id="CAEY01000212">
    <property type="status" value="NOT_ANNOTATED_CDS"/>
    <property type="molecule type" value="Genomic_DNA"/>
</dbReference>
<evidence type="ECO:0000313" key="14">
    <source>
        <dbReference type="EnsemblMetazoa" id="tetur14g03530.1"/>
    </source>
</evidence>
<dbReference type="InterPro" id="IPR005805">
    <property type="entry name" value="Rieske_Fe-S_prot_C"/>
</dbReference>
<comment type="subcellular location">
    <subcellularLocation>
        <location evidence="1">Membrane</location>
        <topology evidence="1">Single-pass membrane protein</topology>
    </subcellularLocation>
    <subcellularLocation>
        <location evidence="12">Mitochondrion inner membrane</location>
    </subcellularLocation>
</comment>
<dbReference type="EC" id="7.1.1.8" evidence="11"/>
<keyword evidence="3" id="KW-0812">Transmembrane</keyword>
<dbReference type="GO" id="GO:0005743">
    <property type="term" value="C:mitochondrial inner membrane"/>
    <property type="evidence" value="ECO:0007669"/>
    <property type="project" value="UniProtKB-SubCell"/>
</dbReference>
<dbReference type="HOGENOM" id="CLU_055690_0_1_1"/>
<dbReference type="InterPro" id="IPR006317">
    <property type="entry name" value="Ubiquinol_cyt_c_Rdtase_Fe-S-su"/>
</dbReference>
<keyword evidence="6" id="KW-1133">Transmembrane helix</keyword>
<dbReference type="InterPro" id="IPR015248">
    <property type="entry name" value="UQCRFS1_N"/>
</dbReference>
<dbReference type="PRINTS" id="PR00162">
    <property type="entry name" value="RIESKE"/>
</dbReference>